<dbReference type="AlphaFoldDB" id="A0A6A6GZW0"/>
<dbReference type="Proteomes" id="UP000800092">
    <property type="component" value="Unassembled WGS sequence"/>
</dbReference>
<name>A0A6A6GZW0_VIRVR</name>
<evidence type="ECO:0000256" key="1">
    <source>
        <dbReference type="SAM" id="SignalP"/>
    </source>
</evidence>
<dbReference type="EMBL" id="ML991831">
    <property type="protein sequence ID" value="KAF2231141.1"/>
    <property type="molecule type" value="Genomic_DNA"/>
</dbReference>
<evidence type="ECO:0000313" key="3">
    <source>
        <dbReference type="Proteomes" id="UP000800092"/>
    </source>
</evidence>
<feature type="signal peptide" evidence="1">
    <location>
        <begin position="1"/>
        <end position="23"/>
    </location>
</feature>
<evidence type="ECO:0000313" key="2">
    <source>
        <dbReference type="EMBL" id="KAF2231141.1"/>
    </source>
</evidence>
<dbReference type="OrthoDB" id="5324552at2759"/>
<organism evidence="2 3">
    <name type="scientific">Viridothelium virens</name>
    <name type="common">Speckled blister lichen</name>
    <name type="synonym">Trypethelium virens</name>
    <dbReference type="NCBI Taxonomy" id="1048519"/>
    <lineage>
        <taxon>Eukaryota</taxon>
        <taxon>Fungi</taxon>
        <taxon>Dikarya</taxon>
        <taxon>Ascomycota</taxon>
        <taxon>Pezizomycotina</taxon>
        <taxon>Dothideomycetes</taxon>
        <taxon>Dothideomycetes incertae sedis</taxon>
        <taxon>Trypetheliales</taxon>
        <taxon>Trypetheliaceae</taxon>
        <taxon>Viridothelium</taxon>
    </lineage>
</organism>
<feature type="chain" id="PRO_5025577403" evidence="1">
    <location>
        <begin position="24"/>
        <end position="238"/>
    </location>
</feature>
<keyword evidence="3" id="KW-1185">Reference proteome</keyword>
<protein>
    <submittedName>
        <fullName evidence="2">Uncharacterized protein</fullName>
    </submittedName>
</protein>
<reference evidence="2" key="1">
    <citation type="journal article" date="2020" name="Stud. Mycol.">
        <title>101 Dothideomycetes genomes: a test case for predicting lifestyles and emergence of pathogens.</title>
        <authorList>
            <person name="Haridas S."/>
            <person name="Albert R."/>
            <person name="Binder M."/>
            <person name="Bloem J."/>
            <person name="Labutti K."/>
            <person name="Salamov A."/>
            <person name="Andreopoulos B."/>
            <person name="Baker S."/>
            <person name="Barry K."/>
            <person name="Bills G."/>
            <person name="Bluhm B."/>
            <person name="Cannon C."/>
            <person name="Castanera R."/>
            <person name="Culley D."/>
            <person name="Daum C."/>
            <person name="Ezra D."/>
            <person name="Gonzalez J."/>
            <person name="Henrissat B."/>
            <person name="Kuo A."/>
            <person name="Liang C."/>
            <person name="Lipzen A."/>
            <person name="Lutzoni F."/>
            <person name="Magnuson J."/>
            <person name="Mondo S."/>
            <person name="Nolan M."/>
            <person name="Ohm R."/>
            <person name="Pangilinan J."/>
            <person name="Park H.-J."/>
            <person name="Ramirez L."/>
            <person name="Alfaro M."/>
            <person name="Sun H."/>
            <person name="Tritt A."/>
            <person name="Yoshinaga Y."/>
            <person name="Zwiers L.-H."/>
            <person name="Turgeon B."/>
            <person name="Goodwin S."/>
            <person name="Spatafora J."/>
            <person name="Crous P."/>
            <person name="Grigoriev I."/>
        </authorList>
    </citation>
    <scope>NUCLEOTIDE SEQUENCE</scope>
    <source>
        <strain evidence="2">Tuck. ex Michener</strain>
    </source>
</reference>
<proteinExistence type="predicted"/>
<gene>
    <name evidence="2" type="ORF">EV356DRAFT_569839</name>
</gene>
<accession>A0A6A6GZW0</accession>
<sequence>MHFSQLLIPALVTSLGLVATTSASVLPRNGNGTFDGPDLVSIAEIIEVLESQGNITWQDTNGGRVVTVGGTQFQSAKAKVHSKRAELHPRKLKWSSVGQILGTGSSSACFGKGQWFTDSVAQPYVTKACDSFLSSFSAGTLANAAWTIWQNSPQAQDPQNSKTDVINFAIQPTGSNPPKLTQEMCTQAYDLLTSSQCQGQKSNQNGQSQGGEIAVGDVKGAAMEFLLQALETGKGGIS</sequence>
<keyword evidence="1" id="KW-0732">Signal</keyword>